<dbReference type="EnsemblPlants" id="ONIVA02G33660.2">
    <property type="protein sequence ID" value="ONIVA02G33660.2"/>
    <property type="gene ID" value="ONIVA02G33660"/>
</dbReference>
<name>A0A0E0GCE7_ORYNI</name>
<reference evidence="1" key="2">
    <citation type="submission" date="2018-04" db="EMBL/GenBank/DDBJ databases">
        <title>OnivRS2 (Oryza nivara Reference Sequence Version 2).</title>
        <authorList>
            <person name="Zhang J."/>
            <person name="Kudrna D."/>
            <person name="Lee S."/>
            <person name="Talag J."/>
            <person name="Rajasekar S."/>
            <person name="Welchert J."/>
            <person name="Hsing Y.-I."/>
            <person name="Wing R.A."/>
        </authorList>
    </citation>
    <scope>NUCLEOTIDE SEQUENCE [LARGE SCALE GENOMIC DNA]</scope>
    <source>
        <strain evidence="1">SL10</strain>
    </source>
</reference>
<accession>A0A0E0GCE7</accession>
<evidence type="ECO:0000313" key="2">
    <source>
        <dbReference type="Proteomes" id="UP000006591"/>
    </source>
</evidence>
<evidence type="ECO:0000313" key="1">
    <source>
        <dbReference type="EnsemblPlants" id="ONIVA02G33660.2"/>
    </source>
</evidence>
<dbReference type="Gramene" id="ONIVA02G33660.2">
    <property type="protein sequence ID" value="ONIVA02G33660.2"/>
    <property type="gene ID" value="ONIVA02G33660"/>
</dbReference>
<keyword evidence="2" id="KW-1185">Reference proteome</keyword>
<proteinExistence type="predicted"/>
<dbReference type="HOGENOM" id="CLU_2501785_0_0_1"/>
<organism evidence="1">
    <name type="scientific">Oryza nivara</name>
    <name type="common">Indian wild rice</name>
    <name type="synonym">Oryza sativa f. spontanea</name>
    <dbReference type="NCBI Taxonomy" id="4536"/>
    <lineage>
        <taxon>Eukaryota</taxon>
        <taxon>Viridiplantae</taxon>
        <taxon>Streptophyta</taxon>
        <taxon>Embryophyta</taxon>
        <taxon>Tracheophyta</taxon>
        <taxon>Spermatophyta</taxon>
        <taxon>Magnoliopsida</taxon>
        <taxon>Liliopsida</taxon>
        <taxon>Poales</taxon>
        <taxon>Poaceae</taxon>
        <taxon>BOP clade</taxon>
        <taxon>Oryzoideae</taxon>
        <taxon>Oryzeae</taxon>
        <taxon>Oryzinae</taxon>
        <taxon>Oryza</taxon>
    </lineage>
</organism>
<protein>
    <submittedName>
        <fullName evidence="1">Uncharacterized protein</fullName>
    </submittedName>
</protein>
<dbReference type="Proteomes" id="UP000006591">
    <property type="component" value="Chromosome 2"/>
</dbReference>
<sequence length="86" mass="9646">MQEMQAPPPPPILLLAPQYGFHYQPTLEEFWQSALVSVLVDSEVRKLFFGAISEENLEYCIKKREDTVVLQGASHNEGNLAISVAD</sequence>
<dbReference type="AlphaFoldDB" id="A0A0E0GCE7"/>
<reference evidence="1" key="1">
    <citation type="submission" date="2015-04" db="UniProtKB">
        <authorList>
            <consortium name="EnsemblPlants"/>
        </authorList>
    </citation>
    <scope>IDENTIFICATION</scope>
    <source>
        <strain evidence="1">SL10</strain>
    </source>
</reference>